<dbReference type="PANTHER" id="PTHR24026">
    <property type="entry name" value="FAT ATYPICAL CADHERIN-RELATED"/>
    <property type="match status" value="1"/>
</dbReference>
<feature type="domain" description="Cadherin" evidence="16">
    <location>
        <begin position="867"/>
        <end position="971"/>
    </location>
</feature>
<dbReference type="PANTHER" id="PTHR24026:SF126">
    <property type="entry name" value="PROTOCADHERIN FAT 4"/>
    <property type="match status" value="1"/>
</dbReference>
<feature type="domain" description="Cadherin" evidence="16">
    <location>
        <begin position="344"/>
        <end position="448"/>
    </location>
</feature>
<dbReference type="GO" id="GO:0016477">
    <property type="term" value="P:cell migration"/>
    <property type="evidence" value="ECO:0007669"/>
    <property type="project" value="UniProtKB-ARBA"/>
</dbReference>
<evidence type="ECO:0000259" key="16">
    <source>
        <dbReference type="PROSITE" id="PS50268"/>
    </source>
</evidence>
<organism evidence="17 18">
    <name type="scientific">Mola mola</name>
    <name type="common">Ocean sunfish</name>
    <name type="synonym">Tetraodon mola</name>
    <dbReference type="NCBI Taxonomy" id="94237"/>
    <lineage>
        <taxon>Eukaryota</taxon>
        <taxon>Metazoa</taxon>
        <taxon>Chordata</taxon>
        <taxon>Craniata</taxon>
        <taxon>Vertebrata</taxon>
        <taxon>Euteleostomi</taxon>
        <taxon>Actinopterygii</taxon>
        <taxon>Neopterygii</taxon>
        <taxon>Teleostei</taxon>
        <taxon>Neoteleostei</taxon>
        <taxon>Acanthomorphata</taxon>
        <taxon>Eupercaria</taxon>
        <taxon>Tetraodontiformes</taxon>
        <taxon>Molidae</taxon>
        <taxon>Mola</taxon>
    </lineage>
</organism>
<dbReference type="FunFam" id="2.60.40.60:FF:000035">
    <property type="entry name" value="Protocadherin Fat 3"/>
    <property type="match status" value="1"/>
</dbReference>
<feature type="domain" description="Cadherin" evidence="16">
    <location>
        <begin position="449"/>
        <end position="553"/>
    </location>
</feature>
<proteinExistence type="predicted"/>
<evidence type="ECO:0000256" key="5">
    <source>
        <dbReference type="ARBA" id="ARBA00022737"/>
    </source>
</evidence>
<feature type="domain" description="Cadherin" evidence="16">
    <location>
        <begin position="58"/>
        <end position="123"/>
    </location>
</feature>
<evidence type="ECO:0000256" key="1">
    <source>
        <dbReference type="ARBA" id="ARBA00004251"/>
    </source>
</evidence>
<evidence type="ECO:0000313" key="18">
    <source>
        <dbReference type="Proteomes" id="UP000261620"/>
    </source>
</evidence>
<dbReference type="FunFam" id="2.60.40.60:FF:000263">
    <property type="entry name" value="LOW QUALITY PROTEIN: protocadherin-23"/>
    <property type="match status" value="1"/>
</dbReference>
<feature type="domain" description="Cadherin" evidence="16">
    <location>
        <begin position="554"/>
        <end position="661"/>
    </location>
</feature>
<dbReference type="SUPFAM" id="SSF49313">
    <property type="entry name" value="Cadherin-like"/>
    <property type="match status" value="11"/>
</dbReference>
<dbReference type="FunFam" id="2.60.40.60:FF:000211">
    <property type="entry name" value="Dachsous cadherin-related 2"/>
    <property type="match status" value="1"/>
</dbReference>
<keyword evidence="10" id="KW-0325">Glycoprotein</keyword>
<dbReference type="GO" id="GO:0003183">
    <property type="term" value="P:mitral valve morphogenesis"/>
    <property type="evidence" value="ECO:0007669"/>
    <property type="project" value="UniProtKB-ARBA"/>
</dbReference>
<protein>
    <recommendedName>
        <fullName evidence="12">Protocadherin-16</fullName>
    </recommendedName>
    <alternativeName>
        <fullName evidence="13">Protein dachsous homolog 1</fullName>
    </alternativeName>
</protein>
<feature type="domain" description="Cadherin" evidence="16">
    <location>
        <begin position="662"/>
        <end position="766"/>
    </location>
</feature>
<dbReference type="PRINTS" id="PR00205">
    <property type="entry name" value="CADHERIN"/>
</dbReference>
<feature type="domain" description="Cadherin" evidence="16">
    <location>
        <begin position="972"/>
        <end position="1082"/>
    </location>
</feature>
<dbReference type="FunFam" id="2.60.40.60:FF:000007">
    <property type="entry name" value="Protocadherin alpha 2"/>
    <property type="match status" value="1"/>
</dbReference>
<feature type="domain" description="Cadherin" evidence="16">
    <location>
        <begin position="233"/>
        <end position="339"/>
    </location>
</feature>
<evidence type="ECO:0000256" key="14">
    <source>
        <dbReference type="PROSITE-ProRule" id="PRU00043"/>
    </source>
</evidence>
<evidence type="ECO:0000313" key="17">
    <source>
        <dbReference type="Ensembl" id="ENSMMOP00000004951.1"/>
    </source>
</evidence>
<evidence type="ECO:0000256" key="3">
    <source>
        <dbReference type="ARBA" id="ARBA00022692"/>
    </source>
</evidence>
<dbReference type="Pfam" id="PF00028">
    <property type="entry name" value="Cadherin"/>
    <property type="match status" value="10"/>
</dbReference>
<feature type="domain" description="Cadherin" evidence="16">
    <location>
        <begin position="767"/>
        <end position="866"/>
    </location>
</feature>
<dbReference type="GO" id="GO:0007156">
    <property type="term" value="P:homophilic cell adhesion via plasma membrane adhesion molecules"/>
    <property type="evidence" value="ECO:0007669"/>
    <property type="project" value="InterPro"/>
</dbReference>
<evidence type="ECO:0000256" key="10">
    <source>
        <dbReference type="ARBA" id="ARBA00023180"/>
    </source>
</evidence>
<keyword evidence="18" id="KW-1185">Reference proteome</keyword>
<dbReference type="FunFam" id="2.60.40.60:FF:000020">
    <property type="entry name" value="Dachsous cadherin-related 1b"/>
    <property type="match status" value="3"/>
</dbReference>
<dbReference type="OMA" id="AQISYLF"/>
<reference evidence="17" key="1">
    <citation type="submission" date="2025-08" db="UniProtKB">
        <authorList>
            <consortium name="Ensembl"/>
        </authorList>
    </citation>
    <scope>IDENTIFICATION</scope>
</reference>
<evidence type="ECO:0000256" key="6">
    <source>
        <dbReference type="ARBA" id="ARBA00022837"/>
    </source>
</evidence>
<evidence type="ECO:0000256" key="13">
    <source>
        <dbReference type="ARBA" id="ARBA00079083"/>
    </source>
</evidence>
<keyword evidence="5" id="KW-0677">Repeat</keyword>
<dbReference type="STRING" id="94237.ENSMMOP00000004951"/>
<dbReference type="Proteomes" id="UP000261620">
    <property type="component" value="Unplaced"/>
</dbReference>
<dbReference type="InterPro" id="IPR020894">
    <property type="entry name" value="Cadherin_CS"/>
</dbReference>
<dbReference type="GO" id="GO:0005509">
    <property type="term" value="F:calcium ion binding"/>
    <property type="evidence" value="ECO:0007669"/>
    <property type="project" value="UniProtKB-UniRule"/>
</dbReference>
<dbReference type="PROSITE" id="PS00232">
    <property type="entry name" value="CADHERIN_1"/>
    <property type="match status" value="5"/>
</dbReference>
<keyword evidence="7" id="KW-0130">Cell adhesion</keyword>
<dbReference type="InterPro" id="IPR015919">
    <property type="entry name" value="Cadherin-like_sf"/>
</dbReference>
<evidence type="ECO:0000256" key="15">
    <source>
        <dbReference type="SAM" id="SignalP"/>
    </source>
</evidence>
<dbReference type="PROSITE" id="PS50268">
    <property type="entry name" value="CADHERIN_2"/>
    <property type="match status" value="11"/>
</dbReference>
<keyword evidence="8" id="KW-1133">Transmembrane helix</keyword>
<dbReference type="SMART" id="SM00112">
    <property type="entry name" value="CA"/>
    <property type="match status" value="11"/>
</dbReference>
<dbReference type="FunFam" id="2.60.40.60:FF:000102">
    <property type="entry name" value="Dachsous cadherin-related 1b"/>
    <property type="match status" value="1"/>
</dbReference>
<dbReference type="Ensembl" id="ENSMMOT00000005042.1">
    <property type="protein sequence ID" value="ENSMMOP00000004951.1"/>
    <property type="gene ID" value="ENSMMOG00000003956.1"/>
</dbReference>
<evidence type="ECO:0000256" key="8">
    <source>
        <dbReference type="ARBA" id="ARBA00022989"/>
    </source>
</evidence>
<feature type="domain" description="Cadherin" evidence="16">
    <location>
        <begin position="124"/>
        <end position="232"/>
    </location>
</feature>
<evidence type="ECO:0000256" key="2">
    <source>
        <dbReference type="ARBA" id="ARBA00022475"/>
    </source>
</evidence>
<keyword evidence="6 14" id="KW-0106">Calcium</keyword>
<comment type="subunit">
    <text evidence="11">Heterophilic interaction with FAT4; this interaction affects their respective protein levels.</text>
</comment>
<dbReference type="InterPro" id="IPR002126">
    <property type="entry name" value="Cadherin-like_dom"/>
</dbReference>
<evidence type="ECO:0000256" key="9">
    <source>
        <dbReference type="ARBA" id="ARBA00023136"/>
    </source>
</evidence>
<keyword evidence="3" id="KW-0812">Transmembrane</keyword>
<keyword evidence="9" id="KW-0472">Membrane</keyword>
<dbReference type="Gene3D" id="2.60.40.60">
    <property type="entry name" value="Cadherins"/>
    <property type="match status" value="11"/>
</dbReference>
<dbReference type="CDD" id="cd11304">
    <property type="entry name" value="Cadherin_repeat"/>
    <property type="match status" value="11"/>
</dbReference>
<sequence length="1221" mass="133139">MGRADGAAPLLRTLVLWLLCAHSLGQVFNLSLSVKEGLPAETIVGDLAAGLSRPSTGFFISESRDSYVFNDLEIDADTGIISTAVVLDRESRDRYEFVAATLTGEMIRVKIEVKDVNDHSPVFPSDEVDLEVSELSPTGSRFKLEGAKDADEGEFGTQGYRITESQMGDLFHLEYRDGSESLDLFLMSKLDRETQDFYSFTIEAFDGGIPASMGALKVNIHILDENDNPPVFNQTEYHASLPEDAPVTSAVCQVHATDLDLGDNGRITYEINRRQSDPNEVFSINQTSGVVYLNKPLDYEAQAFHELIVSATDNGAQPEHSSTFVGVKVLNVNDNSPAVSVLFLSEAGDAVVSEAAEVGHYVARISVSDPDFEDERVTVTLEGDDGTFTLKQTDDFLYALSVSAELDREEKDLYELKLQASDFGNPPLSSEMVFLLRVADSNDCHPVFERDVYIVSIAEDAPQGSSLIHVQAHDADEGINSNIRYSILQSTQDSMISIEPESGLVTTAAALDREAHEQVWFLVVAADGGEPSLSTTATVTVLVTDINDNEPVFQQQFYNVSIPEHSEPGSCFLQVVATDADSPDFGTLLYSLSDGFDRKDQHPLFRVHPHTGQLCVSQDIDRDSGPTVHDILIKAEDPGGLSAQTYVHIEVKDLNDNAPVFNPDEYTVSISSHTQPGAEIINVIATDRDSGRFGQVSYDILPGDVSSLFALEKQTGMLILTSSLTHLGAATVKLYIIARDGGGLTSLRPAEVTINVLHSAQAPAVFQRSRYTFAVPEDAPPGTSVGTVEAINPAGSVSYRISSGDPQGLFSVHPKSGLISNTKPLDHESQPYALLVLQCYTDTSPVYSTAQVNITIVDINDNAPVFPKISDTITVSQNTLPGTVLFIAHAHDLDSGANGRVQYFLKSSANGTFLIEHNHGTLTLNQSLQVDHQQTYTLEIVAKDEGEPTQSSTLTLRISVDRTTAEDSLAFETLVYQVEIGEGYRKDSRVIQVRAHRSRGVHMSNSGLTYSLEAEAGFPPAPFRIHPKTGWLYLSHNLDYETESTFRFQVLATAKDASLANITATAAVTVLVLDMNDNAPVFGNAVYYFTVSEGSSPQGLVGTVKATDKDSGKNAQLSYILLSDGKFFRINSKTGEIINWVALDREQHSQHSLRVMVTDQGHPRLNATATVHILITDINDNAPQFTLLPASKELNVQVNVLAFISYPGLWLVFRATISKYR</sequence>
<evidence type="ECO:0000256" key="11">
    <source>
        <dbReference type="ARBA" id="ARBA00062150"/>
    </source>
</evidence>
<dbReference type="FunFam" id="2.60.40.60:FF:000275">
    <property type="entry name" value="Si:dkey-30k22.7"/>
    <property type="match status" value="1"/>
</dbReference>
<name>A0A3Q3VRH9_MOLML</name>
<dbReference type="AlphaFoldDB" id="A0A3Q3VRH9"/>
<feature type="domain" description="Cadherin" evidence="16">
    <location>
        <begin position="1083"/>
        <end position="1185"/>
    </location>
</feature>
<evidence type="ECO:0000256" key="12">
    <source>
        <dbReference type="ARBA" id="ARBA00072299"/>
    </source>
</evidence>
<feature type="signal peptide" evidence="15">
    <location>
        <begin position="1"/>
        <end position="25"/>
    </location>
</feature>
<reference evidence="17" key="2">
    <citation type="submission" date="2025-09" db="UniProtKB">
        <authorList>
            <consortium name="Ensembl"/>
        </authorList>
    </citation>
    <scope>IDENTIFICATION</scope>
</reference>
<accession>A0A3Q3VRH9</accession>
<evidence type="ECO:0000256" key="7">
    <source>
        <dbReference type="ARBA" id="ARBA00022889"/>
    </source>
</evidence>
<feature type="chain" id="PRO_5018753292" description="Protocadherin-16" evidence="15">
    <location>
        <begin position="26"/>
        <end position="1221"/>
    </location>
</feature>
<keyword evidence="4 15" id="KW-0732">Signal</keyword>
<comment type="subcellular location">
    <subcellularLocation>
        <location evidence="1">Cell membrane</location>
        <topology evidence="1">Single-pass type I membrane protein</topology>
    </subcellularLocation>
</comment>
<keyword evidence="2" id="KW-1003">Cell membrane</keyword>
<evidence type="ECO:0000256" key="4">
    <source>
        <dbReference type="ARBA" id="ARBA00022729"/>
    </source>
</evidence>
<dbReference type="GO" id="GO:0005886">
    <property type="term" value="C:plasma membrane"/>
    <property type="evidence" value="ECO:0007669"/>
    <property type="project" value="UniProtKB-SubCell"/>
</dbReference>
<dbReference type="FunFam" id="2.60.40.60:FF:000226">
    <property type="entry name" value="Dachsous, isoform B"/>
    <property type="match status" value="1"/>
</dbReference>